<dbReference type="EMBL" id="LIAE01006957">
    <property type="protein sequence ID" value="PAV83491.1"/>
    <property type="molecule type" value="Genomic_DNA"/>
</dbReference>
<dbReference type="OrthoDB" id="5830904at2759"/>
<gene>
    <name evidence="2" type="ORF">WR25_24056</name>
</gene>
<proteinExistence type="predicted"/>
<comment type="caution">
    <text evidence="2">The sequence shown here is derived from an EMBL/GenBank/DDBJ whole genome shotgun (WGS) entry which is preliminary data.</text>
</comment>
<accession>A0A2A2LB32</accession>
<evidence type="ECO:0000256" key="1">
    <source>
        <dbReference type="SAM" id="Phobius"/>
    </source>
</evidence>
<evidence type="ECO:0000313" key="3">
    <source>
        <dbReference type="Proteomes" id="UP000218231"/>
    </source>
</evidence>
<keyword evidence="1" id="KW-1133">Transmembrane helix</keyword>
<reference evidence="2 3" key="1">
    <citation type="journal article" date="2017" name="Curr. Biol.">
        <title>Genome architecture and evolution of a unichromosomal asexual nematode.</title>
        <authorList>
            <person name="Fradin H."/>
            <person name="Zegar C."/>
            <person name="Gutwein M."/>
            <person name="Lucas J."/>
            <person name="Kovtun M."/>
            <person name="Corcoran D."/>
            <person name="Baugh L.R."/>
            <person name="Kiontke K."/>
            <person name="Gunsalus K."/>
            <person name="Fitch D.H."/>
            <person name="Piano F."/>
        </authorList>
    </citation>
    <scope>NUCLEOTIDE SEQUENCE [LARGE SCALE GENOMIC DNA]</scope>
    <source>
        <strain evidence="2">PF1309</strain>
    </source>
</reference>
<protein>
    <submittedName>
        <fullName evidence="2">Uncharacterized protein</fullName>
    </submittedName>
</protein>
<dbReference type="Proteomes" id="UP000218231">
    <property type="component" value="Unassembled WGS sequence"/>
</dbReference>
<sequence>MPLYLWISMNEILSAFAICAVFYFFKGINRKFVLLNENDSLADTIDMINAYRILFTHAAVIRYWILRNSEKDRLKSTIMATRSQKMEDHFNSIKQMWK</sequence>
<feature type="transmembrane region" description="Helical" evidence="1">
    <location>
        <begin position="6"/>
        <end position="25"/>
    </location>
</feature>
<organism evidence="2 3">
    <name type="scientific">Diploscapter pachys</name>
    <dbReference type="NCBI Taxonomy" id="2018661"/>
    <lineage>
        <taxon>Eukaryota</taxon>
        <taxon>Metazoa</taxon>
        <taxon>Ecdysozoa</taxon>
        <taxon>Nematoda</taxon>
        <taxon>Chromadorea</taxon>
        <taxon>Rhabditida</taxon>
        <taxon>Rhabditina</taxon>
        <taxon>Rhabditomorpha</taxon>
        <taxon>Rhabditoidea</taxon>
        <taxon>Rhabditidae</taxon>
        <taxon>Diploscapter</taxon>
    </lineage>
</organism>
<dbReference type="AlphaFoldDB" id="A0A2A2LB32"/>
<name>A0A2A2LB32_9BILA</name>
<evidence type="ECO:0000313" key="2">
    <source>
        <dbReference type="EMBL" id="PAV83491.1"/>
    </source>
</evidence>
<keyword evidence="1" id="KW-0472">Membrane</keyword>
<keyword evidence="1" id="KW-0812">Transmembrane</keyword>
<keyword evidence="3" id="KW-1185">Reference proteome</keyword>